<sequence>YPLISIIETDISQQQPKPIKPNNFTFIKATVLKRIPFNCNTFDYIFQHHLFGAYTNRIGPQTLNALVRVLKPGGLIEVYQL</sequence>
<dbReference type="InterPro" id="IPR029063">
    <property type="entry name" value="SAM-dependent_MTases_sf"/>
</dbReference>
<evidence type="ECO:0000313" key="3">
    <source>
        <dbReference type="Proteomes" id="UP000266673"/>
    </source>
</evidence>
<protein>
    <recommendedName>
        <fullName evidence="1">Methyltransferase type 11 domain-containing protein</fullName>
    </recommendedName>
</protein>
<dbReference type="Proteomes" id="UP000266673">
    <property type="component" value="Unassembled WGS sequence"/>
</dbReference>
<comment type="caution">
    <text evidence="2">The sequence shown here is derived from an EMBL/GenBank/DDBJ whole genome shotgun (WGS) entry which is preliminary data.</text>
</comment>
<dbReference type="CDD" id="cd02440">
    <property type="entry name" value="AdoMet_MTases"/>
    <property type="match status" value="1"/>
</dbReference>
<keyword evidence="3" id="KW-1185">Reference proteome</keyword>
<proteinExistence type="predicted"/>
<dbReference type="Pfam" id="PF08241">
    <property type="entry name" value="Methyltransf_11"/>
    <property type="match status" value="1"/>
</dbReference>
<dbReference type="AlphaFoldDB" id="A0A397VK56"/>
<dbReference type="EMBL" id="QKWP01000289">
    <property type="protein sequence ID" value="RIB22875.1"/>
    <property type="molecule type" value="Genomic_DNA"/>
</dbReference>
<dbReference type="OrthoDB" id="2013972at2759"/>
<evidence type="ECO:0000259" key="1">
    <source>
        <dbReference type="Pfam" id="PF08241"/>
    </source>
</evidence>
<name>A0A397VK56_9GLOM</name>
<dbReference type="GO" id="GO:0008757">
    <property type="term" value="F:S-adenosylmethionine-dependent methyltransferase activity"/>
    <property type="evidence" value="ECO:0007669"/>
    <property type="project" value="InterPro"/>
</dbReference>
<organism evidence="2 3">
    <name type="scientific">Gigaspora rosea</name>
    <dbReference type="NCBI Taxonomy" id="44941"/>
    <lineage>
        <taxon>Eukaryota</taxon>
        <taxon>Fungi</taxon>
        <taxon>Fungi incertae sedis</taxon>
        <taxon>Mucoromycota</taxon>
        <taxon>Glomeromycotina</taxon>
        <taxon>Glomeromycetes</taxon>
        <taxon>Diversisporales</taxon>
        <taxon>Gigasporaceae</taxon>
        <taxon>Gigaspora</taxon>
    </lineage>
</organism>
<gene>
    <name evidence="2" type="ORF">C2G38_1960200</name>
</gene>
<dbReference type="InterPro" id="IPR013216">
    <property type="entry name" value="Methyltransf_11"/>
</dbReference>
<dbReference type="SUPFAM" id="SSF53335">
    <property type="entry name" value="S-adenosyl-L-methionine-dependent methyltransferases"/>
    <property type="match status" value="1"/>
</dbReference>
<reference evidence="2 3" key="1">
    <citation type="submission" date="2018-06" db="EMBL/GenBank/DDBJ databases">
        <title>Comparative genomics reveals the genomic features of Rhizophagus irregularis, R. cerebriforme, R. diaphanum and Gigaspora rosea, and their symbiotic lifestyle signature.</title>
        <authorList>
            <person name="Morin E."/>
            <person name="San Clemente H."/>
            <person name="Chen E.C.H."/>
            <person name="De La Providencia I."/>
            <person name="Hainaut M."/>
            <person name="Kuo A."/>
            <person name="Kohler A."/>
            <person name="Murat C."/>
            <person name="Tang N."/>
            <person name="Roy S."/>
            <person name="Loubradou J."/>
            <person name="Henrissat B."/>
            <person name="Grigoriev I.V."/>
            <person name="Corradi N."/>
            <person name="Roux C."/>
            <person name="Martin F.M."/>
        </authorList>
    </citation>
    <scope>NUCLEOTIDE SEQUENCE [LARGE SCALE GENOMIC DNA]</scope>
    <source>
        <strain evidence="2 3">DAOM 194757</strain>
    </source>
</reference>
<evidence type="ECO:0000313" key="2">
    <source>
        <dbReference type="EMBL" id="RIB22875.1"/>
    </source>
</evidence>
<feature type="domain" description="Methyltransferase type 11" evidence="1">
    <location>
        <begin position="11"/>
        <end position="76"/>
    </location>
</feature>
<feature type="non-terminal residue" evidence="2">
    <location>
        <position position="1"/>
    </location>
</feature>
<dbReference type="Gene3D" id="3.40.50.150">
    <property type="entry name" value="Vaccinia Virus protein VP39"/>
    <property type="match status" value="1"/>
</dbReference>
<accession>A0A397VK56</accession>